<organism evidence="2 3">
    <name type="scientific">Kitasatospora cineracea</name>
    <dbReference type="NCBI Taxonomy" id="88074"/>
    <lineage>
        <taxon>Bacteria</taxon>
        <taxon>Bacillati</taxon>
        <taxon>Actinomycetota</taxon>
        <taxon>Actinomycetes</taxon>
        <taxon>Kitasatosporales</taxon>
        <taxon>Streptomycetaceae</taxon>
        <taxon>Kitasatospora</taxon>
    </lineage>
</organism>
<evidence type="ECO:0000313" key="3">
    <source>
        <dbReference type="Proteomes" id="UP000266906"/>
    </source>
</evidence>
<feature type="domain" description="NAD(P)-binding" evidence="1">
    <location>
        <begin position="20"/>
        <end position="184"/>
    </location>
</feature>
<sequence length="302" mass="31321">MDRPVPGGLAGAMNTILVLGGTGTTGRRVARRLAAQGHSVRTAARTGGDHRLDLDDPAGWAPALDGVSALYLVEPALRPASGRRERLPLLVDHAVAAGVRRLVLLSAYGVDRADDSHPLKAAQQAVRDSGAEWTILQPGWFAQNFSETFWRPAVLSGVLALPVGDGRTPFVDAEDIAEVAAAALAGGGDGGGDGEGRHAGRTYRLTGPRAIGFGEAAALISAATGRTVRHQDVTAEQFVAAATAHGTPVEAARRLAGLLTEVREGRGADLGDGTEQALGRPPRTFEAHLAEAAAAGRWDPER</sequence>
<evidence type="ECO:0000259" key="1">
    <source>
        <dbReference type="Pfam" id="PF13460"/>
    </source>
</evidence>
<reference evidence="2 3" key="1">
    <citation type="submission" date="2018-11" db="EMBL/GenBank/DDBJ databases">
        <title>Sequencing the genomes of 1000 actinobacteria strains.</title>
        <authorList>
            <person name="Klenk H.-P."/>
        </authorList>
    </citation>
    <scope>NUCLEOTIDE SEQUENCE [LARGE SCALE GENOMIC DNA]</scope>
    <source>
        <strain evidence="2 3">DSM 44781</strain>
    </source>
</reference>
<dbReference type="PANTHER" id="PTHR43162:SF1">
    <property type="entry name" value="PRESTALK A DIFFERENTIATION PROTEIN A"/>
    <property type="match status" value="1"/>
</dbReference>
<dbReference type="EMBL" id="RKQG01000001">
    <property type="protein sequence ID" value="RPE37016.1"/>
    <property type="molecule type" value="Genomic_DNA"/>
</dbReference>
<proteinExistence type="predicted"/>
<evidence type="ECO:0000313" key="2">
    <source>
        <dbReference type="EMBL" id="RPE37016.1"/>
    </source>
</evidence>
<accession>A0A3N4RVP1</accession>
<gene>
    <name evidence="2" type="ORF">EDD38_5398</name>
</gene>
<dbReference type="Pfam" id="PF13460">
    <property type="entry name" value="NAD_binding_10"/>
    <property type="match status" value="1"/>
</dbReference>
<dbReference type="Gene3D" id="3.90.25.10">
    <property type="entry name" value="UDP-galactose 4-epimerase, domain 1"/>
    <property type="match status" value="1"/>
</dbReference>
<dbReference type="Gene3D" id="3.40.50.720">
    <property type="entry name" value="NAD(P)-binding Rossmann-like Domain"/>
    <property type="match status" value="1"/>
</dbReference>
<dbReference type="InterPro" id="IPR051604">
    <property type="entry name" value="Ergot_Alk_Oxidoreductase"/>
</dbReference>
<dbReference type="PANTHER" id="PTHR43162">
    <property type="match status" value="1"/>
</dbReference>
<dbReference type="SUPFAM" id="SSF51735">
    <property type="entry name" value="NAD(P)-binding Rossmann-fold domains"/>
    <property type="match status" value="1"/>
</dbReference>
<name>A0A3N4RVP1_9ACTN</name>
<comment type="caution">
    <text evidence="2">The sequence shown here is derived from an EMBL/GenBank/DDBJ whole genome shotgun (WGS) entry which is preliminary data.</text>
</comment>
<dbReference type="AlphaFoldDB" id="A0A3N4RVP1"/>
<protein>
    <submittedName>
        <fullName evidence="2">Uncharacterized protein YbjT (DUF2867 family)</fullName>
    </submittedName>
</protein>
<dbReference type="InterPro" id="IPR016040">
    <property type="entry name" value="NAD(P)-bd_dom"/>
</dbReference>
<dbReference type="Proteomes" id="UP000266906">
    <property type="component" value="Unassembled WGS sequence"/>
</dbReference>
<dbReference type="InterPro" id="IPR036291">
    <property type="entry name" value="NAD(P)-bd_dom_sf"/>
</dbReference>
<keyword evidence="3" id="KW-1185">Reference proteome</keyword>